<evidence type="ECO:0000256" key="2">
    <source>
        <dbReference type="ARBA" id="ARBA00022448"/>
    </source>
</evidence>
<dbReference type="Pfam" id="PF03459">
    <property type="entry name" value="TOBE"/>
    <property type="match status" value="1"/>
</dbReference>
<dbReference type="InterPro" id="IPR051815">
    <property type="entry name" value="Molybdate_resp_trans_reg"/>
</dbReference>
<evidence type="ECO:0000256" key="5">
    <source>
        <dbReference type="PIRNR" id="PIRNR005763"/>
    </source>
</evidence>
<feature type="domain" description="Mop" evidence="7">
    <location>
        <begin position="124"/>
        <end position="191"/>
    </location>
</feature>
<dbReference type="InterPro" id="IPR008995">
    <property type="entry name" value="Mo/tungstate-bd_C_term_dom"/>
</dbReference>
<accession>A0A448TRQ6</accession>
<evidence type="ECO:0000259" key="7">
    <source>
        <dbReference type="PROSITE" id="PS51866"/>
    </source>
</evidence>
<dbReference type="NCBIfam" id="TIGR00637">
    <property type="entry name" value="ModE_repress"/>
    <property type="match status" value="1"/>
</dbReference>
<evidence type="ECO:0000256" key="1">
    <source>
        <dbReference type="ARBA" id="ARBA00008110"/>
    </source>
</evidence>
<dbReference type="OrthoDB" id="9800709at2"/>
<dbReference type="InterPro" id="IPR036390">
    <property type="entry name" value="WH_DNA-bd_sf"/>
</dbReference>
<protein>
    <submittedName>
        <fullName evidence="8">ModE family transcriptional regulator</fullName>
    </submittedName>
</protein>
<evidence type="ECO:0000256" key="3">
    <source>
        <dbReference type="ARBA" id="ARBA00022505"/>
    </source>
</evidence>
<evidence type="ECO:0000256" key="6">
    <source>
        <dbReference type="PIRSR" id="PIRSR005763-1"/>
    </source>
</evidence>
<dbReference type="PANTHER" id="PTHR30432:SF1">
    <property type="entry name" value="DNA-BINDING TRANSCRIPTIONAL DUAL REGULATOR MODE"/>
    <property type="match status" value="1"/>
</dbReference>
<dbReference type="InterPro" id="IPR003725">
    <property type="entry name" value="ModE-bd_N"/>
</dbReference>
<gene>
    <name evidence="8" type="primary">modE</name>
    <name evidence="8" type="ORF">NCTC12871_00052</name>
</gene>
<dbReference type="SUPFAM" id="SSF46785">
    <property type="entry name" value="Winged helix' DNA-binding domain"/>
    <property type="match status" value="1"/>
</dbReference>
<dbReference type="KEGG" id="adp:NCTC12871_00052"/>
<feature type="region of interest" description="Required for dimer formation and molybdate binding" evidence="6">
    <location>
        <begin position="125"/>
        <end position="133"/>
    </location>
</feature>
<dbReference type="PANTHER" id="PTHR30432">
    <property type="entry name" value="TRANSCRIPTIONAL REGULATOR MODE"/>
    <property type="match status" value="1"/>
</dbReference>
<name>A0A448TRQ6_9PAST</name>
<dbReference type="Proteomes" id="UP000279799">
    <property type="component" value="Chromosome"/>
</dbReference>
<evidence type="ECO:0000256" key="4">
    <source>
        <dbReference type="ARBA" id="ARBA00022737"/>
    </source>
</evidence>
<reference evidence="8 9" key="1">
    <citation type="submission" date="2018-12" db="EMBL/GenBank/DDBJ databases">
        <authorList>
            <consortium name="Pathogen Informatics"/>
        </authorList>
    </citation>
    <scope>NUCLEOTIDE SEQUENCE [LARGE SCALE GENOMIC DNA]</scope>
    <source>
        <strain evidence="8 9">NCTC12871</strain>
    </source>
</reference>
<evidence type="ECO:0000313" key="9">
    <source>
        <dbReference type="Proteomes" id="UP000279799"/>
    </source>
</evidence>
<dbReference type="EMBL" id="LR134510">
    <property type="protein sequence ID" value="VEJ08650.1"/>
    <property type="molecule type" value="Genomic_DNA"/>
</dbReference>
<dbReference type="GO" id="GO:0006355">
    <property type="term" value="P:regulation of DNA-templated transcription"/>
    <property type="evidence" value="ECO:0007669"/>
    <property type="project" value="InterPro"/>
</dbReference>
<dbReference type="GO" id="GO:0030151">
    <property type="term" value="F:molybdenum ion binding"/>
    <property type="evidence" value="ECO:0007669"/>
    <property type="project" value="UniProtKB-UniRule"/>
</dbReference>
<dbReference type="SUPFAM" id="SSF50331">
    <property type="entry name" value="MOP-like"/>
    <property type="match status" value="1"/>
</dbReference>
<sequence>MSVNEILLTIKLHQQIFVDPKRIRLLKAIDETGSINQGAKLAQVSYKSAWDHLEMMDRVSPRPLLERNAGGKKGGGTRLTAYAHRLLKLYQLLEDTQNTAFEILQKEDIPLDNPLFATSLFSLQTSARNQFFGRVSELKKENGHYYVGINIAGLKTQLCACITPQSAARLQLSLDKDVMFMVKAPWIRVHKSPIDTPYNQFQAIVKSVHDHEMVIEFGKGSQATECVVGLRETGYRVGDIVYFTIDPDQIIIASLL</sequence>
<keyword evidence="9" id="KW-1185">Reference proteome</keyword>
<dbReference type="NCBIfam" id="TIGR00638">
    <property type="entry name" value="Mop"/>
    <property type="match status" value="1"/>
</dbReference>
<dbReference type="InterPro" id="IPR004606">
    <property type="entry name" value="Mop_domain"/>
</dbReference>
<dbReference type="AlphaFoldDB" id="A0A448TRQ6"/>
<keyword evidence="3 5" id="KW-0500">Molybdenum</keyword>
<comment type="similarity">
    <text evidence="1 5">Belongs to the ModE family.</text>
</comment>
<proteinExistence type="inferred from homology"/>
<dbReference type="InterPro" id="IPR016462">
    <property type="entry name" value="ModE"/>
</dbReference>
<evidence type="ECO:0000313" key="8">
    <source>
        <dbReference type="EMBL" id="VEJ08650.1"/>
    </source>
</evidence>
<dbReference type="PROSITE" id="PS51866">
    <property type="entry name" value="MOP"/>
    <property type="match status" value="1"/>
</dbReference>
<dbReference type="Gene3D" id="2.40.50.100">
    <property type="match status" value="1"/>
</dbReference>
<organism evidence="8 9">
    <name type="scientific">Actinobacillus delphinicola</name>
    <dbReference type="NCBI Taxonomy" id="51161"/>
    <lineage>
        <taxon>Bacteria</taxon>
        <taxon>Pseudomonadati</taxon>
        <taxon>Pseudomonadota</taxon>
        <taxon>Gammaproteobacteria</taxon>
        <taxon>Pasteurellales</taxon>
        <taxon>Pasteurellaceae</taxon>
        <taxon>Actinobacillus</taxon>
    </lineage>
</organism>
<keyword evidence="2 5" id="KW-0813">Transport</keyword>
<dbReference type="InterPro" id="IPR036388">
    <property type="entry name" value="WH-like_DNA-bd_sf"/>
</dbReference>
<keyword evidence="4" id="KW-0677">Repeat</keyword>
<dbReference type="Gene3D" id="1.10.10.10">
    <property type="entry name" value="Winged helix-like DNA-binding domain superfamily/Winged helix DNA-binding domain"/>
    <property type="match status" value="1"/>
</dbReference>
<dbReference type="PIRSF" id="PIRSF005763">
    <property type="entry name" value="Txn_reg_ModE"/>
    <property type="match status" value="1"/>
</dbReference>
<dbReference type="GO" id="GO:0015689">
    <property type="term" value="P:molybdate ion transport"/>
    <property type="evidence" value="ECO:0007669"/>
    <property type="project" value="UniProtKB-UniRule"/>
</dbReference>
<dbReference type="RefSeq" id="WP_126597908.1">
    <property type="nucleotide sequence ID" value="NZ_LR134510.1"/>
</dbReference>
<dbReference type="InterPro" id="IPR005116">
    <property type="entry name" value="Transp-assoc_OB_typ1"/>
</dbReference>